<dbReference type="PANTHER" id="PTHR46756:SF13">
    <property type="entry name" value="GROWTH ARREST-SPECIFIC PROTEIN 2"/>
    <property type="match status" value="1"/>
</dbReference>
<feature type="compositionally biased region" description="Low complexity" evidence="5">
    <location>
        <begin position="573"/>
        <end position="583"/>
    </location>
</feature>
<dbReference type="InterPro" id="IPR036872">
    <property type="entry name" value="CH_dom_sf"/>
</dbReference>
<gene>
    <name evidence="8" type="ORF">ABMA28_003029</name>
</gene>
<evidence type="ECO:0000256" key="5">
    <source>
        <dbReference type="SAM" id="MobiDB-lite"/>
    </source>
</evidence>
<comment type="similarity">
    <text evidence="4">Belongs to the GAS2 family.</text>
</comment>
<feature type="compositionally biased region" description="Polar residues" evidence="5">
    <location>
        <begin position="635"/>
        <end position="645"/>
    </location>
</feature>
<feature type="region of interest" description="Disordered" evidence="5">
    <location>
        <begin position="614"/>
        <end position="645"/>
    </location>
</feature>
<dbReference type="PANTHER" id="PTHR46756">
    <property type="entry name" value="TRANSGELIN"/>
    <property type="match status" value="1"/>
</dbReference>
<evidence type="ECO:0000259" key="6">
    <source>
        <dbReference type="PROSITE" id="PS50021"/>
    </source>
</evidence>
<dbReference type="SMART" id="SM00243">
    <property type="entry name" value="GAS2"/>
    <property type="match status" value="1"/>
</dbReference>
<dbReference type="GO" id="GO:0005856">
    <property type="term" value="C:cytoskeleton"/>
    <property type="evidence" value="ECO:0007669"/>
    <property type="project" value="UniProtKB-SubCell"/>
</dbReference>
<dbReference type="Gene3D" id="1.10.418.10">
    <property type="entry name" value="Calponin-like domain"/>
    <property type="match status" value="1"/>
</dbReference>
<feature type="domain" description="GAR" evidence="7">
    <location>
        <begin position="329"/>
        <end position="406"/>
    </location>
</feature>
<dbReference type="SUPFAM" id="SSF47576">
    <property type="entry name" value="Calponin-homology domain, CH-domain"/>
    <property type="match status" value="1"/>
</dbReference>
<dbReference type="InterPro" id="IPR003108">
    <property type="entry name" value="GAR_dom"/>
</dbReference>
<feature type="compositionally biased region" description="Polar residues" evidence="5">
    <location>
        <begin position="449"/>
        <end position="458"/>
    </location>
</feature>
<dbReference type="SUPFAM" id="SSF143575">
    <property type="entry name" value="GAS2 domain-like"/>
    <property type="match status" value="1"/>
</dbReference>
<feature type="compositionally biased region" description="Pro residues" evidence="5">
    <location>
        <begin position="419"/>
        <end position="430"/>
    </location>
</feature>
<feature type="compositionally biased region" description="Polar residues" evidence="5">
    <location>
        <begin position="546"/>
        <end position="562"/>
    </location>
</feature>
<evidence type="ECO:0000313" key="8">
    <source>
        <dbReference type="EMBL" id="KAL0829509.1"/>
    </source>
</evidence>
<sequence>MAYYRCGPTAIGNRTSWGPVSSPVEGAYERPLSGNFDRIFNAFERTNAFEYIKSEGKEEERHVGHGDIVVNRKMSSSFERADCALAAQTPCSDDEDFYREKILYSQARQLFPLQEDLADWINKTIGITYLTGENFLDVLDNGAELCQLAAVIHARAREALDQGLIVGPVPAIRGRCWQRAARRSFFSRDNTENFLTFCRELGVHENLLFESDDLVLHNQPRQVILCLLEVARLATKFNVEPPGLVQLEKEIAMEERDSGLDSAMSGAAWQFRDASPVPEGEKSTNVPPPSSPEPNDSQLSVPDNVDAESTKSEETVASTDSDVPLKPTNELDKRVQLVTRLMERGCSCGNGKCSKLLKVKKVGEGRYNIAGRNVFIRLLKGRHMMVRVGGGWDTLEHFLSRHEPCQVRLVTPGKRSLVPLPPSSPSPTPAPNVTSDHDIRKLSPIPRQHTLSPASSKTSLKDSVAGTVSPVDSKASSLSGKLSPVDAKLGTRASSKASSGKSSPLHEVRRTSTPTRPASARTLKSALTLPLKPEDKKSPAPRTRKQSAPSSFSTPNTPTGRSVRTPPIEYRKSLTTTTLLSTPKKSRSMSLATAQKEEKKPFCGTDRLNQAKKKSISAASTPTEPHAVTARKTRSQSLATTPVETKKTFSTANGYAKKTRSMSLASPVEALRPMHKSSSVSISGALTQAAIEESIRLSLEATIADNSSSKKPFLHIKAKYRSPPPREVPPR</sequence>
<dbReference type="Proteomes" id="UP001549921">
    <property type="component" value="Unassembled WGS sequence"/>
</dbReference>
<feature type="region of interest" description="Disordered" evidence="5">
    <location>
        <begin position="275"/>
        <end position="328"/>
    </location>
</feature>
<keyword evidence="2" id="KW-0963">Cytoplasm</keyword>
<evidence type="ECO:0000256" key="3">
    <source>
        <dbReference type="ARBA" id="ARBA00023212"/>
    </source>
</evidence>
<feature type="region of interest" description="Disordered" evidence="5">
    <location>
        <begin position="712"/>
        <end position="731"/>
    </location>
</feature>
<comment type="caution">
    <text evidence="8">The sequence shown here is derived from an EMBL/GenBank/DDBJ whole genome shotgun (WGS) entry which is preliminary data.</text>
</comment>
<organism evidence="8 9">
    <name type="scientific">Loxostege sticticalis</name>
    <name type="common">Beet webworm moth</name>
    <dbReference type="NCBI Taxonomy" id="481309"/>
    <lineage>
        <taxon>Eukaryota</taxon>
        <taxon>Metazoa</taxon>
        <taxon>Ecdysozoa</taxon>
        <taxon>Arthropoda</taxon>
        <taxon>Hexapoda</taxon>
        <taxon>Insecta</taxon>
        <taxon>Pterygota</taxon>
        <taxon>Neoptera</taxon>
        <taxon>Endopterygota</taxon>
        <taxon>Lepidoptera</taxon>
        <taxon>Glossata</taxon>
        <taxon>Ditrysia</taxon>
        <taxon>Pyraloidea</taxon>
        <taxon>Crambidae</taxon>
        <taxon>Pyraustinae</taxon>
        <taxon>Loxostege</taxon>
    </lineage>
</organism>
<feature type="compositionally biased region" description="Low complexity" evidence="5">
    <location>
        <begin position="493"/>
        <end position="503"/>
    </location>
</feature>
<proteinExistence type="inferred from homology"/>
<feature type="domain" description="Calponin-homology (CH)" evidence="6">
    <location>
        <begin position="111"/>
        <end position="234"/>
    </location>
</feature>
<name>A0ABD0SUU8_LOXSC</name>
<reference evidence="8 9" key="1">
    <citation type="submission" date="2024-06" db="EMBL/GenBank/DDBJ databases">
        <title>A chromosome-level genome assembly of beet webworm, Loxostege sticticalis.</title>
        <authorList>
            <person name="Zhang Y."/>
        </authorList>
    </citation>
    <scope>NUCLEOTIDE SEQUENCE [LARGE SCALE GENOMIC DNA]</scope>
    <source>
        <strain evidence="8">AQ028</strain>
        <tissue evidence="8">Male pupae</tissue>
    </source>
</reference>
<feature type="region of interest" description="Disordered" evidence="5">
    <location>
        <begin position="414"/>
        <end position="600"/>
    </location>
</feature>
<dbReference type="EMBL" id="JBEDNZ010000014">
    <property type="protein sequence ID" value="KAL0829509.1"/>
    <property type="molecule type" value="Genomic_DNA"/>
</dbReference>
<protein>
    <submittedName>
        <fullName evidence="8">Uncharacterized protein</fullName>
    </submittedName>
</protein>
<dbReference type="InterPro" id="IPR036534">
    <property type="entry name" value="GAR_dom_sf"/>
</dbReference>
<dbReference type="Pfam" id="PF00307">
    <property type="entry name" value="CH"/>
    <property type="match status" value="1"/>
</dbReference>
<keyword evidence="3" id="KW-0206">Cytoskeleton</keyword>
<dbReference type="CDD" id="cd21204">
    <property type="entry name" value="CH_GAS2-like"/>
    <property type="match status" value="1"/>
</dbReference>
<evidence type="ECO:0000256" key="1">
    <source>
        <dbReference type="ARBA" id="ARBA00004245"/>
    </source>
</evidence>
<dbReference type="PROSITE" id="PS51460">
    <property type="entry name" value="GAR"/>
    <property type="match status" value="1"/>
</dbReference>
<dbReference type="Gene3D" id="3.30.920.20">
    <property type="entry name" value="Gas2-like domain"/>
    <property type="match status" value="1"/>
</dbReference>
<dbReference type="SMART" id="SM00033">
    <property type="entry name" value="CH"/>
    <property type="match status" value="1"/>
</dbReference>
<accession>A0ABD0SUU8</accession>
<feature type="compositionally biased region" description="Pro residues" evidence="5">
    <location>
        <begin position="722"/>
        <end position="731"/>
    </location>
</feature>
<evidence type="ECO:0000256" key="2">
    <source>
        <dbReference type="ARBA" id="ARBA00022490"/>
    </source>
</evidence>
<dbReference type="InterPro" id="IPR001715">
    <property type="entry name" value="CH_dom"/>
</dbReference>
<evidence type="ECO:0000256" key="4">
    <source>
        <dbReference type="ARBA" id="ARBA00038441"/>
    </source>
</evidence>
<evidence type="ECO:0000313" key="9">
    <source>
        <dbReference type="Proteomes" id="UP001549921"/>
    </source>
</evidence>
<dbReference type="AlphaFoldDB" id="A0ABD0SUU8"/>
<dbReference type="Pfam" id="PF02187">
    <property type="entry name" value="GAS2"/>
    <property type="match status" value="1"/>
</dbReference>
<dbReference type="PROSITE" id="PS50021">
    <property type="entry name" value="CH"/>
    <property type="match status" value="1"/>
</dbReference>
<comment type="subcellular location">
    <subcellularLocation>
        <location evidence="1">Cytoplasm</location>
        <location evidence="1">Cytoskeleton</location>
    </subcellularLocation>
</comment>
<evidence type="ECO:0000259" key="7">
    <source>
        <dbReference type="PROSITE" id="PS51460"/>
    </source>
</evidence>